<keyword evidence="1" id="KW-0418">Kinase</keyword>
<proteinExistence type="predicted"/>
<comment type="caution">
    <text evidence="1">The sequence shown here is derived from an EMBL/GenBank/DDBJ whole genome shotgun (WGS) entry which is preliminary data.</text>
</comment>
<organism evidence="1 2">
    <name type="scientific">Goodfellowiella coeruleoviolacea</name>
    <dbReference type="NCBI Taxonomy" id="334858"/>
    <lineage>
        <taxon>Bacteria</taxon>
        <taxon>Bacillati</taxon>
        <taxon>Actinomycetota</taxon>
        <taxon>Actinomycetes</taxon>
        <taxon>Pseudonocardiales</taxon>
        <taxon>Pseudonocardiaceae</taxon>
        <taxon>Goodfellowiella</taxon>
    </lineage>
</organism>
<sequence>MTETQSEVSVEDEPRAPNNVEVRVAANLEQLSVLRAVAAHIAMREDFDLDAIADLKMAVDEVCSTLIMRATPGSTLTCRFQANGNDITVQATVLSDSDSTPSRESFGWRVLTTLTDTVNTWIAPASADPGGYLTHIELVKRRGSASG</sequence>
<dbReference type="InterPro" id="IPR036890">
    <property type="entry name" value="HATPase_C_sf"/>
</dbReference>
<reference evidence="1" key="1">
    <citation type="submission" date="2022-06" db="EMBL/GenBank/DDBJ databases">
        <title>Genomic Encyclopedia of Archaeal and Bacterial Type Strains, Phase II (KMG-II): from individual species to whole genera.</title>
        <authorList>
            <person name="Goeker M."/>
        </authorList>
    </citation>
    <scope>NUCLEOTIDE SEQUENCE</scope>
    <source>
        <strain evidence="1">DSM 43935</strain>
    </source>
</reference>
<gene>
    <name evidence="1" type="ORF">LX83_000588</name>
</gene>
<name>A0AAE3KIY1_9PSEU</name>
<keyword evidence="2" id="KW-1185">Reference proteome</keyword>
<evidence type="ECO:0000313" key="2">
    <source>
        <dbReference type="Proteomes" id="UP001206128"/>
    </source>
</evidence>
<accession>A0AAE3KIY1</accession>
<dbReference type="AlphaFoldDB" id="A0AAE3KIY1"/>
<evidence type="ECO:0000313" key="1">
    <source>
        <dbReference type="EMBL" id="MCP2163748.1"/>
    </source>
</evidence>
<protein>
    <submittedName>
        <fullName evidence="1">Serine/threonine-protein kinase RsbW</fullName>
    </submittedName>
</protein>
<dbReference type="GO" id="GO:0016301">
    <property type="term" value="F:kinase activity"/>
    <property type="evidence" value="ECO:0007669"/>
    <property type="project" value="UniProtKB-KW"/>
</dbReference>
<dbReference type="EMBL" id="JAMTCK010000001">
    <property type="protein sequence ID" value="MCP2163748.1"/>
    <property type="molecule type" value="Genomic_DNA"/>
</dbReference>
<dbReference type="Gene3D" id="3.30.565.10">
    <property type="entry name" value="Histidine kinase-like ATPase, C-terminal domain"/>
    <property type="match status" value="1"/>
</dbReference>
<dbReference type="Proteomes" id="UP001206128">
    <property type="component" value="Unassembled WGS sequence"/>
</dbReference>
<keyword evidence="1" id="KW-0808">Transferase</keyword>